<dbReference type="STRING" id="882086.SacxiDRAFT_3249"/>
<feature type="chain" id="PRO_5039175424" description="Telomeric repeat-binding factor 2" evidence="2">
    <location>
        <begin position="18"/>
        <end position="180"/>
    </location>
</feature>
<feature type="region of interest" description="Disordered" evidence="1">
    <location>
        <begin position="25"/>
        <end position="45"/>
    </location>
</feature>
<gene>
    <name evidence="3" type="ORF">SacxiDRAFT_3249</name>
</gene>
<evidence type="ECO:0000313" key="3">
    <source>
        <dbReference type="EMBL" id="EID55455.1"/>
    </source>
</evidence>
<evidence type="ECO:0008006" key="5">
    <source>
        <dbReference type="Google" id="ProtNLM"/>
    </source>
</evidence>
<dbReference type="OrthoDB" id="3686846at2"/>
<protein>
    <recommendedName>
        <fullName evidence="5">Telomeric repeat-binding factor 2</fullName>
    </recommendedName>
</protein>
<reference evidence="3 4" key="1">
    <citation type="submission" date="2012-01" db="EMBL/GenBank/DDBJ databases">
        <title>Improved High-Quality Draft sequence of Saccharomonospora xinjiangensis XJ-54.</title>
        <authorList>
            <consortium name="US DOE Joint Genome Institute"/>
            <person name="Lucas S."/>
            <person name="Han J."/>
            <person name="Lapidus A."/>
            <person name="Cheng J.-F."/>
            <person name="Goodwin L."/>
            <person name="Pitluck S."/>
            <person name="Peters L."/>
            <person name="Mikhailova N."/>
            <person name="Teshima H."/>
            <person name="Detter J.C."/>
            <person name="Han C."/>
            <person name="Tapia R."/>
            <person name="Land M."/>
            <person name="Hauser L."/>
            <person name="Kyrpides N."/>
            <person name="Ivanova N."/>
            <person name="Pagani I."/>
            <person name="Brambilla E.-M."/>
            <person name="Klenk H.-P."/>
            <person name="Woyke T."/>
        </authorList>
    </citation>
    <scope>NUCLEOTIDE SEQUENCE [LARGE SCALE GENOMIC DNA]</scope>
    <source>
        <strain evidence="3 4">XJ-54</strain>
    </source>
</reference>
<sequence>MSTARTTAAVFAAFALAACGTAAGDGSEAVPAPPASPSVAASSPQATSSVRLREFGSEHRFPSGLVVTVSSPHIFEPSESAYPRSQRAAAFGIELSNEGQRPYRISDLSVRATIDGEEVKQVQDIPRGYNGIVDADRDLVAGDSTKVTFAFALPAEVATVELTLRPDSTKSTKAVFVGSV</sequence>
<dbReference type="RefSeq" id="WP_006239621.1">
    <property type="nucleotide sequence ID" value="NZ_JH636049.1"/>
</dbReference>
<keyword evidence="4" id="KW-1185">Reference proteome</keyword>
<evidence type="ECO:0000313" key="4">
    <source>
        <dbReference type="Proteomes" id="UP000004691"/>
    </source>
</evidence>
<dbReference type="PROSITE" id="PS51257">
    <property type="entry name" value="PROKAR_LIPOPROTEIN"/>
    <property type="match status" value="1"/>
</dbReference>
<proteinExistence type="predicted"/>
<keyword evidence="2" id="KW-0732">Signal</keyword>
<dbReference type="EMBL" id="JH636049">
    <property type="protein sequence ID" value="EID55455.1"/>
    <property type="molecule type" value="Genomic_DNA"/>
</dbReference>
<evidence type="ECO:0000256" key="2">
    <source>
        <dbReference type="SAM" id="SignalP"/>
    </source>
</evidence>
<dbReference type="HOGENOM" id="CLU_128763_0_0_11"/>
<dbReference type="AlphaFoldDB" id="I0V5Q2"/>
<dbReference type="eggNOG" id="ENOG5031I6V">
    <property type="taxonomic scope" value="Bacteria"/>
</dbReference>
<name>I0V5Q2_9PSEU</name>
<accession>I0V5Q2</accession>
<organism evidence="3 4">
    <name type="scientific">Saccharomonospora xinjiangensis XJ-54</name>
    <dbReference type="NCBI Taxonomy" id="882086"/>
    <lineage>
        <taxon>Bacteria</taxon>
        <taxon>Bacillati</taxon>
        <taxon>Actinomycetota</taxon>
        <taxon>Actinomycetes</taxon>
        <taxon>Pseudonocardiales</taxon>
        <taxon>Pseudonocardiaceae</taxon>
        <taxon>Saccharomonospora</taxon>
    </lineage>
</organism>
<evidence type="ECO:0000256" key="1">
    <source>
        <dbReference type="SAM" id="MobiDB-lite"/>
    </source>
</evidence>
<feature type="signal peptide" evidence="2">
    <location>
        <begin position="1"/>
        <end position="17"/>
    </location>
</feature>
<dbReference type="Proteomes" id="UP000004691">
    <property type="component" value="Unassembled WGS sequence"/>
</dbReference>